<keyword evidence="1" id="KW-0472">Membrane</keyword>
<sequence length="845" mass="96834">MEQNLLIRLLEWMFQAIWAITPGVTISVLLLLCAAKVLGKRLGYGWMWICLNLMILISVFPTIYANARMDRFLVSIPSVIHWESDGVEDAVSVPLSTQTEELVSGNQEINVTVSDGADLKEREEFLGVSSQPPEEMASGFRFSLFSIWLMGALLFLMYHIIQYARMTVYLRRGRERIKDPEILDQYAMIFSQYQKRWKKQDWERPAIYYHRGLPSSLCVGLIRQEIYIDSQDRDMRDTKWILCHELVHAIRGDLSSKVGMLILQTLHWFNPFVHLYVRKMDQIIEMGCDEEVVRDLSEEEKKNYCMTILNSIREGNRKRSRMSTAFMENKKTLKNRLEHIMDVKPKKKTRFLELALVIMIFFAVNLVGCQKMEEPQQTEQTDLISKLYSAQTDYIGNASAVGKILGLLPLPEYLAFHDEGMELFTDETAPMGVNRHLTFVGTISSEIDDAAFERNAYLFLALVNNADFVEYTIHGEENAVLVTYRYDRKMAEEYYGDTDLRSFTADPQTFRTFVEELSQLFDSPLTEDAFAETSATWEENQRQAGQYIATLAELPMEGDFTSWAEKIRQQPEFDALCKLGDDTLIYCLSHFAVYAGEDTESMVMMLAADQIAFGEKDPAELAQTTPAQWYSFYNALDSVYLGSFYKGMEKQYAAMPQTSYLSLSKEAAASTVISKNSDVQAVYEALSSLYEQEAGDGHRMTIFAPLILDISKSENWMTVSCVVHTREYCLMRVKEKGYCMKQISGSSVPASLFFTKEEGGWNISDVRWAKDGSQYEPSIKAMAPNDVVAQRMMSYDSDEITRLLYENMISYLEIVGVTQNGPYIYDGSYMEPDTKTEISKFLRLA</sequence>
<name>A0ABS2GAI9_9FIRM</name>
<evidence type="ECO:0000259" key="2">
    <source>
        <dbReference type="Pfam" id="PF05569"/>
    </source>
</evidence>
<feature type="transmembrane region" description="Helical" evidence="1">
    <location>
        <begin position="142"/>
        <end position="161"/>
    </location>
</feature>
<accession>A0ABS2GAI9</accession>
<dbReference type="Pfam" id="PF16107">
    <property type="entry name" value="DUF4825"/>
    <property type="match status" value="1"/>
</dbReference>
<dbReference type="PANTHER" id="PTHR34978:SF3">
    <property type="entry name" value="SLR0241 PROTEIN"/>
    <property type="match status" value="1"/>
</dbReference>
<organism evidence="4 5">
    <name type="scientific">Anaerotignum lactatifermentans</name>
    <dbReference type="NCBI Taxonomy" id="160404"/>
    <lineage>
        <taxon>Bacteria</taxon>
        <taxon>Bacillati</taxon>
        <taxon>Bacillota</taxon>
        <taxon>Clostridia</taxon>
        <taxon>Lachnospirales</taxon>
        <taxon>Anaerotignaceae</taxon>
        <taxon>Anaerotignum</taxon>
    </lineage>
</organism>
<evidence type="ECO:0000256" key="1">
    <source>
        <dbReference type="SAM" id="Phobius"/>
    </source>
</evidence>
<keyword evidence="1" id="KW-1133">Transmembrane helix</keyword>
<evidence type="ECO:0000259" key="3">
    <source>
        <dbReference type="Pfam" id="PF16107"/>
    </source>
</evidence>
<keyword evidence="1" id="KW-0812">Transmembrane</keyword>
<dbReference type="Pfam" id="PF05569">
    <property type="entry name" value="Peptidase_M56"/>
    <property type="match status" value="1"/>
</dbReference>
<reference evidence="4 5" key="1">
    <citation type="journal article" date="2021" name="Sci. Rep.">
        <title>The distribution of antibiotic resistance genes in chicken gut microbiota commensals.</title>
        <authorList>
            <person name="Juricova H."/>
            <person name="Matiasovicova J."/>
            <person name="Kubasova T."/>
            <person name="Cejkova D."/>
            <person name="Rychlik I."/>
        </authorList>
    </citation>
    <scope>NUCLEOTIDE SEQUENCE [LARGE SCALE GENOMIC DNA]</scope>
    <source>
        <strain evidence="4 5">An431b</strain>
    </source>
</reference>
<dbReference type="InterPro" id="IPR052173">
    <property type="entry name" value="Beta-lactam_resp_regulator"/>
</dbReference>
<comment type="caution">
    <text evidence="4">The sequence shown here is derived from an EMBL/GenBank/DDBJ whole genome shotgun (WGS) entry which is preliminary data.</text>
</comment>
<dbReference type="InterPro" id="IPR008756">
    <property type="entry name" value="Peptidase_M56"/>
</dbReference>
<dbReference type="CDD" id="cd07341">
    <property type="entry name" value="M56_BlaR1_MecR1_like"/>
    <property type="match status" value="1"/>
</dbReference>
<dbReference type="RefSeq" id="WP_205132602.1">
    <property type="nucleotide sequence ID" value="NZ_JACSNT010000002.1"/>
</dbReference>
<feature type="domain" description="DUF4825" evidence="3">
    <location>
        <begin position="387"/>
        <end position="477"/>
    </location>
</feature>
<dbReference type="Proteomes" id="UP000729290">
    <property type="component" value="Unassembled WGS sequence"/>
</dbReference>
<proteinExistence type="predicted"/>
<feature type="transmembrane region" description="Helical" evidence="1">
    <location>
        <begin position="12"/>
        <end position="34"/>
    </location>
</feature>
<evidence type="ECO:0000313" key="4">
    <source>
        <dbReference type="EMBL" id="MBM6877632.1"/>
    </source>
</evidence>
<dbReference type="EMBL" id="JACSNV010000006">
    <property type="protein sequence ID" value="MBM6877632.1"/>
    <property type="molecule type" value="Genomic_DNA"/>
</dbReference>
<protein>
    <submittedName>
        <fullName evidence="4">DUF4825 domain-containing protein</fullName>
    </submittedName>
</protein>
<evidence type="ECO:0000313" key="5">
    <source>
        <dbReference type="Proteomes" id="UP000729290"/>
    </source>
</evidence>
<feature type="domain" description="Peptidase M56" evidence="2">
    <location>
        <begin position="26"/>
        <end position="340"/>
    </location>
</feature>
<keyword evidence="5" id="KW-1185">Reference proteome</keyword>
<dbReference type="InterPro" id="IPR032250">
    <property type="entry name" value="DUF4825"/>
</dbReference>
<dbReference type="PANTHER" id="PTHR34978">
    <property type="entry name" value="POSSIBLE SENSOR-TRANSDUCER PROTEIN BLAR"/>
    <property type="match status" value="1"/>
</dbReference>
<feature type="transmembrane region" description="Helical" evidence="1">
    <location>
        <begin position="46"/>
        <end position="65"/>
    </location>
</feature>
<feature type="transmembrane region" description="Helical" evidence="1">
    <location>
        <begin position="351"/>
        <end position="368"/>
    </location>
</feature>
<gene>
    <name evidence="4" type="ORF">H9X83_05600</name>
</gene>